<dbReference type="InterPro" id="IPR011009">
    <property type="entry name" value="Kinase-like_dom_sf"/>
</dbReference>
<dbReference type="Pfam" id="PF07714">
    <property type="entry name" value="PK_Tyr_Ser-Thr"/>
    <property type="match status" value="1"/>
</dbReference>
<name>A0A2I1HX05_9GLOM</name>
<dbReference type="VEuPathDB" id="FungiDB:RhiirA1_484466"/>
<gene>
    <name evidence="2" type="ORF">RhiirA4_492286</name>
</gene>
<accession>A0A2I1HX05</accession>
<dbReference type="GO" id="GO:0004672">
    <property type="term" value="F:protein kinase activity"/>
    <property type="evidence" value="ECO:0007669"/>
    <property type="project" value="InterPro"/>
</dbReference>
<comment type="caution">
    <text evidence="2">The sequence shown here is derived from an EMBL/GenBank/DDBJ whole genome shotgun (WGS) entry which is preliminary data.</text>
</comment>
<dbReference type="SUPFAM" id="SSF56112">
    <property type="entry name" value="Protein kinase-like (PK-like)"/>
    <property type="match status" value="1"/>
</dbReference>
<evidence type="ECO:0000259" key="1">
    <source>
        <dbReference type="PROSITE" id="PS50011"/>
    </source>
</evidence>
<reference evidence="2 3" key="1">
    <citation type="submission" date="2015-10" db="EMBL/GenBank/DDBJ databases">
        <title>Genome analyses suggest a sexual origin of heterokaryosis in a supposedly ancient asexual fungus.</title>
        <authorList>
            <person name="Ropars J."/>
            <person name="Sedzielewska K."/>
            <person name="Noel J."/>
            <person name="Charron P."/>
            <person name="Farinelli L."/>
            <person name="Marton T."/>
            <person name="Kruger M."/>
            <person name="Pelin A."/>
            <person name="Brachmann A."/>
            <person name="Corradi N."/>
        </authorList>
    </citation>
    <scope>NUCLEOTIDE SEQUENCE [LARGE SCALE GENOMIC DNA]</scope>
    <source>
        <strain evidence="2 3">A4</strain>
    </source>
</reference>
<proteinExistence type="predicted"/>
<dbReference type="GO" id="GO:0005524">
    <property type="term" value="F:ATP binding"/>
    <property type="evidence" value="ECO:0007669"/>
    <property type="project" value="InterPro"/>
</dbReference>
<dbReference type="InterPro" id="IPR000719">
    <property type="entry name" value="Prot_kinase_dom"/>
</dbReference>
<protein>
    <recommendedName>
        <fullName evidence="1">Protein kinase domain-containing protein</fullName>
    </recommendedName>
</protein>
<dbReference type="PROSITE" id="PS50011">
    <property type="entry name" value="PROTEIN_KINASE_DOM"/>
    <property type="match status" value="1"/>
</dbReference>
<dbReference type="AlphaFoldDB" id="A0A2I1HX05"/>
<evidence type="ECO:0000313" key="2">
    <source>
        <dbReference type="EMBL" id="PKY63419.1"/>
    </source>
</evidence>
<sequence>MLMWEISSEKPPFNNHEHDYDLALNIINGMRPKIISEVPLKYKNLMEQCWNADPSERPDVGTLLKEINEIRFYYQNNPNELPQLKAKIDKEINHANTSSKLFTSKIHKFENLSEPKNATEEEQEGDICLFLLII</sequence>
<feature type="domain" description="Protein kinase" evidence="1">
    <location>
        <begin position="1"/>
        <end position="72"/>
    </location>
</feature>
<organism evidence="2 3">
    <name type="scientific">Rhizophagus irregularis</name>
    <dbReference type="NCBI Taxonomy" id="588596"/>
    <lineage>
        <taxon>Eukaryota</taxon>
        <taxon>Fungi</taxon>
        <taxon>Fungi incertae sedis</taxon>
        <taxon>Mucoromycota</taxon>
        <taxon>Glomeromycotina</taxon>
        <taxon>Glomeromycetes</taxon>
        <taxon>Glomerales</taxon>
        <taxon>Glomeraceae</taxon>
        <taxon>Rhizophagus</taxon>
    </lineage>
</organism>
<keyword evidence="3" id="KW-1185">Reference proteome</keyword>
<dbReference type="EMBL" id="LLXI01010225">
    <property type="protein sequence ID" value="PKY63419.1"/>
    <property type="molecule type" value="Genomic_DNA"/>
</dbReference>
<dbReference type="InterPro" id="IPR001245">
    <property type="entry name" value="Ser-Thr/Tyr_kinase_cat_dom"/>
</dbReference>
<dbReference type="Proteomes" id="UP000234323">
    <property type="component" value="Unassembled WGS sequence"/>
</dbReference>
<dbReference type="Gene3D" id="1.10.510.10">
    <property type="entry name" value="Transferase(Phosphotransferase) domain 1"/>
    <property type="match status" value="1"/>
</dbReference>
<evidence type="ECO:0000313" key="3">
    <source>
        <dbReference type="Proteomes" id="UP000234323"/>
    </source>
</evidence>